<dbReference type="Proteomes" id="UP000436088">
    <property type="component" value="Unassembled WGS sequence"/>
</dbReference>
<keyword evidence="10" id="KW-1185">Reference proteome</keyword>
<dbReference type="GO" id="GO:0016020">
    <property type="term" value="C:membrane"/>
    <property type="evidence" value="ECO:0007669"/>
    <property type="project" value="UniProtKB-SubCell"/>
</dbReference>
<dbReference type="PROSITE" id="PS50909">
    <property type="entry name" value="GAT"/>
    <property type="match status" value="1"/>
</dbReference>
<dbReference type="SUPFAM" id="SSF89009">
    <property type="entry name" value="GAT-like domain"/>
    <property type="match status" value="1"/>
</dbReference>
<dbReference type="SMART" id="SM00288">
    <property type="entry name" value="VHS"/>
    <property type="match status" value="1"/>
</dbReference>
<protein>
    <submittedName>
        <fullName evidence="9">Flocculation protein FLO11-like isoform X2</fullName>
    </submittedName>
</protein>
<dbReference type="PANTHER" id="PTHR45898:SF2">
    <property type="entry name" value="TOM1-LIKE PROTEIN 6"/>
    <property type="match status" value="1"/>
</dbReference>
<evidence type="ECO:0000313" key="9">
    <source>
        <dbReference type="EMBL" id="KAE8694935.1"/>
    </source>
</evidence>
<feature type="compositionally biased region" description="Polar residues" evidence="6">
    <location>
        <begin position="361"/>
        <end position="372"/>
    </location>
</feature>
<dbReference type="InterPro" id="IPR038425">
    <property type="entry name" value="GAT_sf"/>
</dbReference>
<name>A0A6A2ZVN1_HIBSY</name>
<dbReference type="CDD" id="cd14231">
    <property type="entry name" value="GAT_GGA-like_plant"/>
    <property type="match status" value="1"/>
</dbReference>
<dbReference type="CDD" id="cd03561">
    <property type="entry name" value="VHS"/>
    <property type="match status" value="1"/>
</dbReference>
<dbReference type="Pfam" id="PF03127">
    <property type="entry name" value="GAT"/>
    <property type="match status" value="1"/>
</dbReference>
<dbReference type="GO" id="GO:0035091">
    <property type="term" value="F:phosphatidylinositol binding"/>
    <property type="evidence" value="ECO:0007669"/>
    <property type="project" value="InterPro"/>
</dbReference>
<sequence length="565" mass="62338">MMILQPVPSSAATVAVDKATSELLNTPDWTLNINICDSLNSNPRQRKDFLKAVKRRLQHRNYKVQLLALTLLETMVKNCGDFVHYQIDEREVLRDMIKMVKKKADTRVRDKILGLLESWQEEFGGRTGEHPQYYWACQDLKRSGVSFPESSPNAVPIIAPLAKRHPAYGTPSNSSERVDETHIGNLSLSSLDSMKDAMYLLGDMLQAVNPRDHSAVKDEVIVDLVNQCRSNQKKLMQMLTNTGDEKLLARGLELNDGLQSLLAKHDAICSGSPLTIQVTTSVSSKPTEAITIEKSNEAKNSCPPLNICQPASVAVVTRSLIEEDEEDFAQLTRRRSKTGSRSSQSTSAATKDSLVPVNEPVVTTSYEPSGSATDDLCKALSLPSESAAQENTTKEQELIDVLTVTLSTSSASPPHTPNSSPPAIHQNMHHPAQVPHGPLPYDSYIVPWAQPQVQPQYQPQNHSNPLVLGQQEFQSQTQYHPYTSGYPLPKWANTPGYFTGANMCNSFPVNASNGDVWGTPMLAEKPYIPPYRLFEDLNVLGNGDGRLKMKSTTSSSTQSMVGERK</sequence>
<dbReference type="Gene3D" id="1.20.58.160">
    <property type="match status" value="1"/>
</dbReference>
<evidence type="ECO:0000259" key="8">
    <source>
        <dbReference type="PROSITE" id="PS50909"/>
    </source>
</evidence>
<organism evidence="9 10">
    <name type="scientific">Hibiscus syriacus</name>
    <name type="common">Rose of Sharon</name>
    <dbReference type="NCBI Taxonomy" id="106335"/>
    <lineage>
        <taxon>Eukaryota</taxon>
        <taxon>Viridiplantae</taxon>
        <taxon>Streptophyta</taxon>
        <taxon>Embryophyta</taxon>
        <taxon>Tracheophyta</taxon>
        <taxon>Spermatophyta</taxon>
        <taxon>Magnoliopsida</taxon>
        <taxon>eudicotyledons</taxon>
        <taxon>Gunneridae</taxon>
        <taxon>Pentapetalae</taxon>
        <taxon>rosids</taxon>
        <taxon>malvids</taxon>
        <taxon>Malvales</taxon>
        <taxon>Malvaceae</taxon>
        <taxon>Malvoideae</taxon>
        <taxon>Hibiscus</taxon>
    </lineage>
</organism>
<evidence type="ECO:0000256" key="2">
    <source>
        <dbReference type="ARBA" id="ARBA00007708"/>
    </source>
</evidence>
<feature type="domain" description="VHS" evidence="7">
    <location>
        <begin position="19"/>
        <end position="148"/>
    </location>
</feature>
<comment type="similarity">
    <text evidence="2">Belongs to the TOM1 family.</text>
</comment>
<accession>A0A6A2ZVN1</accession>
<evidence type="ECO:0000256" key="4">
    <source>
        <dbReference type="ARBA" id="ARBA00022927"/>
    </source>
</evidence>
<feature type="region of interest" description="Disordered" evidence="6">
    <location>
        <begin position="331"/>
        <end position="372"/>
    </location>
</feature>
<evidence type="ECO:0000256" key="6">
    <source>
        <dbReference type="SAM" id="MobiDB-lite"/>
    </source>
</evidence>
<dbReference type="PANTHER" id="PTHR45898">
    <property type="entry name" value="TOM1-LIKE PROTEIN"/>
    <property type="match status" value="1"/>
</dbReference>
<keyword evidence="3" id="KW-0813">Transport</keyword>
<evidence type="ECO:0000256" key="3">
    <source>
        <dbReference type="ARBA" id="ARBA00022448"/>
    </source>
</evidence>
<dbReference type="Pfam" id="PF00790">
    <property type="entry name" value="VHS"/>
    <property type="match status" value="1"/>
</dbReference>
<keyword evidence="4" id="KW-0653">Protein transport</keyword>
<evidence type="ECO:0000256" key="5">
    <source>
        <dbReference type="ARBA" id="ARBA00023136"/>
    </source>
</evidence>
<dbReference type="Gene3D" id="1.25.40.90">
    <property type="match status" value="1"/>
</dbReference>
<dbReference type="InterPro" id="IPR044836">
    <property type="entry name" value="TOL_plant"/>
</dbReference>
<gene>
    <name evidence="9" type="ORF">F3Y22_tig00110762pilonHSYRG00016</name>
</gene>
<comment type="subcellular location">
    <subcellularLocation>
        <location evidence="1">Membrane</location>
        <topology evidence="1">Peripheral membrane protein</topology>
    </subcellularLocation>
</comment>
<dbReference type="SUPFAM" id="SSF48464">
    <property type="entry name" value="ENTH/VHS domain"/>
    <property type="match status" value="1"/>
</dbReference>
<dbReference type="GO" id="GO:0005737">
    <property type="term" value="C:cytoplasm"/>
    <property type="evidence" value="ECO:0007669"/>
    <property type="project" value="UniProtKB-ARBA"/>
</dbReference>
<evidence type="ECO:0000259" key="7">
    <source>
        <dbReference type="PROSITE" id="PS50179"/>
    </source>
</evidence>
<dbReference type="GO" id="GO:0043130">
    <property type="term" value="F:ubiquitin binding"/>
    <property type="evidence" value="ECO:0007669"/>
    <property type="project" value="InterPro"/>
</dbReference>
<keyword evidence="5" id="KW-0472">Membrane</keyword>
<dbReference type="InterPro" id="IPR002014">
    <property type="entry name" value="VHS_dom"/>
</dbReference>
<dbReference type="PROSITE" id="PS50179">
    <property type="entry name" value="VHS"/>
    <property type="match status" value="1"/>
</dbReference>
<dbReference type="InterPro" id="IPR004152">
    <property type="entry name" value="GAT_dom"/>
</dbReference>
<evidence type="ECO:0000313" key="10">
    <source>
        <dbReference type="Proteomes" id="UP000436088"/>
    </source>
</evidence>
<proteinExistence type="inferred from homology"/>
<dbReference type="AlphaFoldDB" id="A0A6A2ZVN1"/>
<dbReference type="InterPro" id="IPR008942">
    <property type="entry name" value="ENTH_VHS"/>
</dbReference>
<feature type="compositionally biased region" description="Low complexity" evidence="6">
    <location>
        <begin position="339"/>
        <end position="351"/>
    </location>
</feature>
<reference evidence="9" key="1">
    <citation type="submission" date="2019-09" db="EMBL/GenBank/DDBJ databases">
        <title>Draft genome information of white flower Hibiscus syriacus.</title>
        <authorList>
            <person name="Kim Y.-M."/>
        </authorList>
    </citation>
    <scope>NUCLEOTIDE SEQUENCE [LARGE SCALE GENOMIC DNA]</scope>
    <source>
        <strain evidence="9">YM2019G1</strain>
    </source>
</reference>
<comment type="caution">
    <text evidence="9">The sequence shown here is derived from an EMBL/GenBank/DDBJ whole genome shotgun (WGS) entry which is preliminary data.</text>
</comment>
<evidence type="ECO:0000256" key="1">
    <source>
        <dbReference type="ARBA" id="ARBA00004170"/>
    </source>
</evidence>
<dbReference type="EMBL" id="VEPZ02001099">
    <property type="protein sequence ID" value="KAE8694935.1"/>
    <property type="molecule type" value="Genomic_DNA"/>
</dbReference>
<dbReference type="GO" id="GO:0043328">
    <property type="term" value="P:protein transport to vacuole involved in ubiquitin-dependent protein catabolic process via the multivesicular body sorting pathway"/>
    <property type="evidence" value="ECO:0007669"/>
    <property type="project" value="InterPro"/>
</dbReference>
<feature type="domain" description="GAT" evidence="8">
    <location>
        <begin position="182"/>
        <end position="270"/>
    </location>
</feature>
<feature type="region of interest" description="Disordered" evidence="6">
    <location>
        <begin position="546"/>
        <end position="565"/>
    </location>
</feature>